<accession>A0A9P0NV83</accession>
<dbReference type="OrthoDB" id="6159439at2759"/>
<reference evidence="1" key="1">
    <citation type="submission" date="2022-03" db="EMBL/GenBank/DDBJ databases">
        <authorList>
            <person name="Sayadi A."/>
        </authorList>
    </citation>
    <scope>NUCLEOTIDE SEQUENCE</scope>
</reference>
<dbReference type="AlphaFoldDB" id="A0A9P0NV83"/>
<name>A0A9P0NV83_ACAOB</name>
<comment type="caution">
    <text evidence="1">The sequence shown here is derived from an EMBL/GenBank/DDBJ whole genome shotgun (WGS) entry which is preliminary data.</text>
</comment>
<keyword evidence="2" id="KW-1185">Reference proteome</keyword>
<gene>
    <name evidence="1" type="ORF">ACAOBT_LOCUS3647</name>
</gene>
<dbReference type="Proteomes" id="UP001152888">
    <property type="component" value="Unassembled WGS sequence"/>
</dbReference>
<sequence length="16" mass="1658">MPRCSSWSDGSVSSAT</sequence>
<evidence type="ECO:0000313" key="2">
    <source>
        <dbReference type="Proteomes" id="UP001152888"/>
    </source>
</evidence>
<protein>
    <submittedName>
        <fullName evidence="1">Uncharacterized protein</fullName>
    </submittedName>
</protein>
<dbReference type="EMBL" id="CAKOFQ010006688">
    <property type="protein sequence ID" value="CAH1960459.1"/>
    <property type="molecule type" value="Genomic_DNA"/>
</dbReference>
<organism evidence="1 2">
    <name type="scientific">Acanthoscelides obtectus</name>
    <name type="common">Bean weevil</name>
    <name type="synonym">Bruchus obtectus</name>
    <dbReference type="NCBI Taxonomy" id="200917"/>
    <lineage>
        <taxon>Eukaryota</taxon>
        <taxon>Metazoa</taxon>
        <taxon>Ecdysozoa</taxon>
        <taxon>Arthropoda</taxon>
        <taxon>Hexapoda</taxon>
        <taxon>Insecta</taxon>
        <taxon>Pterygota</taxon>
        <taxon>Neoptera</taxon>
        <taxon>Endopterygota</taxon>
        <taxon>Coleoptera</taxon>
        <taxon>Polyphaga</taxon>
        <taxon>Cucujiformia</taxon>
        <taxon>Chrysomeloidea</taxon>
        <taxon>Chrysomelidae</taxon>
        <taxon>Bruchinae</taxon>
        <taxon>Bruchini</taxon>
        <taxon>Acanthoscelides</taxon>
    </lineage>
</organism>
<evidence type="ECO:0000313" key="1">
    <source>
        <dbReference type="EMBL" id="CAH1960459.1"/>
    </source>
</evidence>
<proteinExistence type="predicted"/>